<dbReference type="AlphaFoldDB" id="A0AAV7U2P5"/>
<accession>A0AAV7U2P5</accession>
<comment type="caution">
    <text evidence="2">The sequence shown here is derived from an EMBL/GenBank/DDBJ whole genome shotgun (WGS) entry which is preliminary data.</text>
</comment>
<reference evidence="2" key="1">
    <citation type="journal article" date="2022" name="bioRxiv">
        <title>Sequencing and chromosome-scale assembly of the giantPleurodeles waltlgenome.</title>
        <authorList>
            <person name="Brown T."/>
            <person name="Elewa A."/>
            <person name="Iarovenko S."/>
            <person name="Subramanian E."/>
            <person name="Araus A.J."/>
            <person name="Petzold A."/>
            <person name="Susuki M."/>
            <person name="Suzuki K.-i.T."/>
            <person name="Hayashi T."/>
            <person name="Toyoda A."/>
            <person name="Oliveira C."/>
            <person name="Osipova E."/>
            <person name="Leigh N.D."/>
            <person name="Simon A."/>
            <person name="Yun M.H."/>
        </authorList>
    </citation>
    <scope>NUCLEOTIDE SEQUENCE</scope>
    <source>
        <strain evidence="2">20211129_DDA</strain>
        <tissue evidence="2">Liver</tissue>
    </source>
</reference>
<evidence type="ECO:0000313" key="3">
    <source>
        <dbReference type="Proteomes" id="UP001066276"/>
    </source>
</evidence>
<sequence length="177" mass="19968">MDHGVRGGKEEEEEKPDDGVEGTRSRTEEEDGREESQRDARGESDDQKEDRRGQREKTPDPECSVQEKQPQTDREKEASGEASHVPAGSHSVEFYFGVRSQEPKLSYILLTCRRVIGGLLPIYGRISDSKDAVEPPSSQQDSVCRITSRNTAWQSLACLVVLVMQDRQDPSPPRQRR</sequence>
<proteinExistence type="predicted"/>
<organism evidence="2 3">
    <name type="scientific">Pleurodeles waltl</name>
    <name type="common">Iberian ribbed newt</name>
    <dbReference type="NCBI Taxonomy" id="8319"/>
    <lineage>
        <taxon>Eukaryota</taxon>
        <taxon>Metazoa</taxon>
        <taxon>Chordata</taxon>
        <taxon>Craniata</taxon>
        <taxon>Vertebrata</taxon>
        <taxon>Euteleostomi</taxon>
        <taxon>Amphibia</taxon>
        <taxon>Batrachia</taxon>
        <taxon>Caudata</taxon>
        <taxon>Salamandroidea</taxon>
        <taxon>Salamandridae</taxon>
        <taxon>Pleurodelinae</taxon>
        <taxon>Pleurodeles</taxon>
    </lineage>
</organism>
<name>A0AAV7U2P5_PLEWA</name>
<feature type="compositionally biased region" description="Basic and acidic residues" evidence="1">
    <location>
        <begin position="17"/>
        <end position="27"/>
    </location>
</feature>
<evidence type="ECO:0000256" key="1">
    <source>
        <dbReference type="SAM" id="MobiDB-lite"/>
    </source>
</evidence>
<keyword evidence="3" id="KW-1185">Reference proteome</keyword>
<dbReference type="EMBL" id="JANPWB010000006">
    <property type="protein sequence ID" value="KAJ1182379.1"/>
    <property type="molecule type" value="Genomic_DNA"/>
</dbReference>
<protein>
    <submittedName>
        <fullName evidence="2">Uncharacterized protein</fullName>
    </submittedName>
</protein>
<gene>
    <name evidence="2" type="ORF">NDU88_007571</name>
</gene>
<feature type="compositionally biased region" description="Basic and acidic residues" evidence="1">
    <location>
        <begin position="70"/>
        <end position="79"/>
    </location>
</feature>
<dbReference type="Proteomes" id="UP001066276">
    <property type="component" value="Chromosome 3_2"/>
</dbReference>
<evidence type="ECO:0000313" key="2">
    <source>
        <dbReference type="EMBL" id="KAJ1182379.1"/>
    </source>
</evidence>
<feature type="region of interest" description="Disordered" evidence="1">
    <location>
        <begin position="1"/>
        <end position="90"/>
    </location>
</feature>
<feature type="compositionally biased region" description="Basic and acidic residues" evidence="1">
    <location>
        <begin position="34"/>
        <end position="60"/>
    </location>
</feature>